<keyword evidence="2" id="KW-1185">Reference proteome</keyword>
<name>A0ABQ5Y080_9VIBR</name>
<organism evidence="1 2">
    <name type="scientific">Vibrio hyugaensis</name>
    <dbReference type="NCBI Taxonomy" id="1534743"/>
    <lineage>
        <taxon>Bacteria</taxon>
        <taxon>Pseudomonadati</taxon>
        <taxon>Pseudomonadota</taxon>
        <taxon>Gammaproteobacteria</taxon>
        <taxon>Vibrionales</taxon>
        <taxon>Vibrionaceae</taxon>
        <taxon>Vibrio</taxon>
    </lineage>
</organism>
<comment type="caution">
    <text evidence="1">The sequence shown here is derived from an EMBL/GenBank/DDBJ whole genome shotgun (WGS) entry which is preliminary data.</text>
</comment>
<dbReference type="EMBL" id="BSOE01000019">
    <property type="protein sequence ID" value="GLR03863.1"/>
    <property type="molecule type" value="Genomic_DNA"/>
</dbReference>
<evidence type="ECO:0000313" key="2">
    <source>
        <dbReference type="Proteomes" id="UP001156669"/>
    </source>
</evidence>
<evidence type="ECO:0000313" key="1">
    <source>
        <dbReference type="EMBL" id="GLR03863.1"/>
    </source>
</evidence>
<gene>
    <name evidence="1" type="ORF">GCM10007906_14500</name>
</gene>
<sequence>MEGDFGDRSVKFIGSHGRYKLEANYRSKTHVVNTGYYASLFDTLYLFQVRRDKVAADDAFDINEFLRGHRIVIVFKLNQKSDKEYLVKLIEEDPRKGISEYPVIIEGDLGIL</sequence>
<accession>A0ABQ5Y080</accession>
<dbReference type="Proteomes" id="UP001156669">
    <property type="component" value="Unassembled WGS sequence"/>
</dbReference>
<proteinExistence type="predicted"/>
<protein>
    <submittedName>
        <fullName evidence="1">Uncharacterized protein</fullName>
    </submittedName>
</protein>
<reference evidence="2" key="1">
    <citation type="journal article" date="2019" name="Int. J. Syst. Evol. Microbiol.">
        <title>The Global Catalogue of Microorganisms (GCM) 10K type strain sequencing project: providing services to taxonomists for standard genome sequencing and annotation.</title>
        <authorList>
            <consortium name="The Broad Institute Genomics Platform"/>
            <consortium name="The Broad Institute Genome Sequencing Center for Infectious Disease"/>
            <person name="Wu L."/>
            <person name="Ma J."/>
        </authorList>
    </citation>
    <scope>NUCLEOTIDE SEQUENCE [LARGE SCALE GENOMIC DNA]</scope>
    <source>
        <strain evidence="2">NBRC 110633</strain>
    </source>
</reference>